<sequence>MSGALSIPQLILSILLFAVLFFGIGFIVNMLLKTTWLIAILYPFFIILIIDHVSIWDYFTNTSYAFSDLWISFINLKISDIVVLAMGLVGAIIAGITIRTLRKKGYQMF</sequence>
<reference evidence="2" key="2">
    <citation type="submission" date="2020-09" db="EMBL/GenBank/DDBJ databases">
        <authorList>
            <person name="Sun Q."/>
            <person name="Zhou Y."/>
        </authorList>
    </citation>
    <scope>NUCLEOTIDE SEQUENCE</scope>
    <source>
        <strain evidence="2">CGMCC 1.12777</strain>
    </source>
</reference>
<dbReference type="RefSeq" id="WP_188495555.1">
    <property type="nucleotide sequence ID" value="NZ_BMFV01000002.1"/>
</dbReference>
<dbReference type="EMBL" id="BMFV01000002">
    <property type="protein sequence ID" value="GGH75085.1"/>
    <property type="molecule type" value="Genomic_DNA"/>
</dbReference>
<dbReference type="Pfam" id="PF14068">
    <property type="entry name" value="YuiB"/>
    <property type="match status" value="1"/>
</dbReference>
<accession>A0A8J2ZTF1</accession>
<evidence type="ECO:0000313" key="3">
    <source>
        <dbReference type="Proteomes" id="UP000656813"/>
    </source>
</evidence>
<feature type="transmembrane region" description="Helical" evidence="1">
    <location>
        <begin position="35"/>
        <end position="56"/>
    </location>
</feature>
<dbReference type="Proteomes" id="UP000656813">
    <property type="component" value="Unassembled WGS sequence"/>
</dbReference>
<proteinExistence type="predicted"/>
<dbReference type="InterPro" id="IPR025917">
    <property type="entry name" value="YuiB"/>
</dbReference>
<name>A0A8J2ZTF1_9BACL</name>
<gene>
    <name evidence="2" type="ORF">GCM10007096_03940</name>
</gene>
<keyword evidence="1" id="KW-0812">Transmembrane</keyword>
<feature type="transmembrane region" description="Helical" evidence="1">
    <location>
        <begin position="76"/>
        <end position="98"/>
    </location>
</feature>
<keyword evidence="1" id="KW-0472">Membrane</keyword>
<evidence type="ECO:0000256" key="1">
    <source>
        <dbReference type="SAM" id="Phobius"/>
    </source>
</evidence>
<organism evidence="2 3">
    <name type="scientific">Pullulanibacillus pueri</name>
    <dbReference type="NCBI Taxonomy" id="1437324"/>
    <lineage>
        <taxon>Bacteria</taxon>
        <taxon>Bacillati</taxon>
        <taxon>Bacillota</taxon>
        <taxon>Bacilli</taxon>
        <taxon>Bacillales</taxon>
        <taxon>Sporolactobacillaceae</taxon>
        <taxon>Pullulanibacillus</taxon>
    </lineage>
</organism>
<dbReference type="AlphaFoldDB" id="A0A8J2ZTF1"/>
<reference evidence="2" key="1">
    <citation type="journal article" date="2014" name="Int. J. Syst. Evol. Microbiol.">
        <title>Complete genome sequence of Corynebacterium casei LMG S-19264T (=DSM 44701T), isolated from a smear-ripened cheese.</title>
        <authorList>
            <consortium name="US DOE Joint Genome Institute (JGI-PGF)"/>
            <person name="Walter F."/>
            <person name="Albersmeier A."/>
            <person name="Kalinowski J."/>
            <person name="Ruckert C."/>
        </authorList>
    </citation>
    <scope>NUCLEOTIDE SEQUENCE</scope>
    <source>
        <strain evidence="2">CGMCC 1.12777</strain>
    </source>
</reference>
<feature type="transmembrane region" description="Helical" evidence="1">
    <location>
        <begin position="6"/>
        <end position="28"/>
    </location>
</feature>
<keyword evidence="1" id="KW-1133">Transmembrane helix</keyword>
<keyword evidence="3" id="KW-1185">Reference proteome</keyword>
<evidence type="ECO:0000313" key="2">
    <source>
        <dbReference type="EMBL" id="GGH75085.1"/>
    </source>
</evidence>
<protein>
    <submittedName>
        <fullName evidence="2">Uncharacterized protein</fullName>
    </submittedName>
</protein>
<comment type="caution">
    <text evidence="2">The sequence shown here is derived from an EMBL/GenBank/DDBJ whole genome shotgun (WGS) entry which is preliminary data.</text>
</comment>